<accession>A0ABS9KFT5</accession>
<dbReference type="InterPro" id="IPR022789">
    <property type="entry name" value="ParD"/>
</dbReference>
<reference evidence="4" key="1">
    <citation type="submission" date="2022-01" db="EMBL/GenBank/DDBJ databases">
        <authorList>
            <person name="Wang Y."/>
        </authorList>
    </citation>
    <scope>NUCLEOTIDE SEQUENCE</scope>
    <source>
        <strain evidence="4">WB101</strain>
    </source>
</reference>
<dbReference type="InterPro" id="IPR010985">
    <property type="entry name" value="Ribbon_hlx_hlx"/>
</dbReference>
<evidence type="ECO:0000256" key="1">
    <source>
        <dbReference type="ARBA" id="ARBA00008580"/>
    </source>
</evidence>
<dbReference type="PANTHER" id="PTHR36582:SF2">
    <property type="entry name" value="ANTITOXIN PARD"/>
    <property type="match status" value="1"/>
</dbReference>
<name>A0ABS9KFT5_9BACT</name>
<dbReference type="SUPFAM" id="SSF47598">
    <property type="entry name" value="Ribbon-helix-helix"/>
    <property type="match status" value="1"/>
</dbReference>
<dbReference type="PANTHER" id="PTHR36582">
    <property type="entry name" value="ANTITOXIN PARD"/>
    <property type="match status" value="1"/>
</dbReference>
<dbReference type="NCBIfam" id="TIGR02606">
    <property type="entry name" value="antidote_CC2985"/>
    <property type="match status" value="1"/>
</dbReference>
<evidence type="ECO:0000256" key="3">
    <source>
        <dbReference type="SAM" id="MobiDB-lite"/>
    </source>
</evidence>
<dbReference type="CDD" id="cd22231">
    <property type="entry name" value="RHH_NikR_HicB-like"/>
    <property type="match status" value="1"/>
</dbReference>
<dbReference type="InterPro" id="IPR038296">
    <property type="entry name" value="ParD_sf"/>
</dbReference>
<dbReference type="Proteomes" id="UP001165366">
    <property type="component" value="Unassembled WGS sequence"/>
</dbReference>
<dbReference type="RefSeq" id="WP_237855045.1">
    <property type="nucleotide sequence ID" value="NZ_JAKLWS010000019.1"/>
</dbReference>
<protein>
    <submittedName>
        <fullName evidence="4">Type II toxin-antitoxin system ParD family antitoxin</fullName>
    </submittedName>
</protein>
<sequence length="79" mass="9391">MHISLTPELEKLVKDKVKSGLYNNSSEVIRDALRQMNRYEEFFYDLKRKHLIELLEEGEKSGRSNNSVSDIIHQEKQKR</sequence>
<organism evidence="4 5">
    <name type="scientific">Rhodohalobacter sulfatireducens</name>
    <dbReference type="NCBI Taxonomy" id="2911366"/>
    <lineage>
        <taxon>Bacteria</taxon>
        <taxon>Pseudomonadati</taxon>
        <taxon>Balneolota</taxon>
        <taxon>Balneolia</taxon>
        <taxon>Balneolales</taxon>
        <taxon>Balneolaceae</taxon>
        <taxon>Rhodohalobacter</taxon>
    </lineage>
</organism>
<keyword evidence="5" id="KW-1185">Reference proteome</keyword>
<proteinExistence type="inferred from homology"/>
<evidence type="ECO:0000256" key="2">
    <source>
        <dbReference type="ARBA" id="ARBA00022649"/>
    </source>
</evidence>
<gene>
    <name evidence="4" type="ORF">L6773_13985</name>
</gene>
<reference evidence="4" key="2">
    <citation type="submission" date="2024-05" db="EMBL/GenBank/DDBJ databases">
        <title>Rhodohalobacter halophilus gen. nov., sp. nov., a moderately halophilic member of the family Balneolaceae.</title>
        <authorList>
            <person name="Xia J."/>
        </authorList>
    </citation>
    <scope>NUCLEOTIDE SEQUENCE</scope>
    <source>
        <strain evidence="4">WB101</strain>
    </source>
</reference>
<comment type="similarity">
    <text evidence="1">Belongs to the ParD antitoxin family.</text>
</comment>
<dbReference type="Pfam" id="PF03693">
    <property type="entry name" value="ParD_antitoxin"/>
    <property type="match status" value="1"/>
</dbReference>
<comment type="caution">
    <text evidence="4">The sequence shown here is derived from an EMBL/GenBank/DDBJ whole genome shotgun (WGS) entry which is preliminary data.</text>
</comment>
<evidence type="ECO:0000313" key="5">
    <source>
        <dbReference type="Proteomes" id="UP001165366"/>
    </source>
</evidence>
<evidence type="ECO:0000313" key="4">
    <source>
        <dbReference type="EMBL" id="MCG2589685.1"/>
    </source>
</evidence>
<dbReference type="EMBL" id="JAKLWS010000019">
    <property type="protein sequence ID" value="MCG2589685.1"/>
    <property type="molecule type" value="Genomic_DNA"/>
</dbReference>
<feature type="region of interest" description="Disordered" evidence="3">
    <location>
        <begin position="57"/>
        <end position="79"/>
    </location>
</feature>
<keyword evidence="2" id="KW-1277">Toxin-antitoxin system</keyword>
<dbReference type="Gene3D" id="6.10.10.120">
    <property type="entry name" value="Antitoxin ParD1-like"/>
    <property type="match status" value="1"/>
</dbReference>